<accession>A0A5N3P4T4</accession>
<dbReference type="PANTHER" id="PTHR33993">
    <property type="entry name" value="GLYOXALASE-RELATED"/>
    <property type="match status" value="1"/>
</dbReference>
<dbReference type="AlphaFoldDB" id="A0A5N3P4T4"/>
<dbReference type="CDD" id="cd07247">
    <property type="entry name" value="SgaA_N_like"/>
    <property type="match status" value="2"/>
</dbReference>
<name>A0A5N3P4T4_9HYPH</name>
<keyword evidence="3" id="KW-1185">Reference proteome</keyword>
<proteinExistence type="predicted"/>
<evidence type="ECO:0000313" key="2">
    <source>
        <dbReference type="EMBL" id="KAB0264737.1"/>
    </source>
</evidence>
<dbReference type="EMBL" id="VCMV01000063">
    <property type="protein sequence ID" value="KAB0264737.1"/>
    <property type="molecule type" value="Genomic_DNA"/>
</dbReference>
<dbReference type="InterPro" id="IPR004360">
    <property type="entry name" value="Glyas_Fos-R_dOase_dom"/>
</dbReference>
<dbReference type="Pfam" id="PF00903">
    <property type="entry name" value="Glyoxalase"/>
    <property type="match status" value="2"/>
</dbReference>
<dbReference type="RefSeq" id="WP_150948822.1">
    <property type="nucleotide sequence ID" value="NZ_VCMV01000063.1"/>
</dbReference>
<sequence>MPNQHGDFIWYELLTSDVDAAAEFYGAVVGWRSRSFDGAPHGYRIFSADDSDVAGLMTIPPEAAAAGMRPCWLGYIAVDDVDAASRRIVEAGGTQHVSPTDIPGVGRFAMLADPQGVIFYVMRGATEETSTSFASMKVGHCNWNELATSDQAAALAFYGGQFGWEKGDAMPMGEMGDYQFITHHGETLGAVMTRAANGPPPMWNFYFGVADIDIANKAATDGGATIHYGPAEVPGGSFIIVGSDPQGAMFGLVGPRKP</sequence>
<dbReference type="Proteomes" id="UP000325684">
    <property type="component" value="Unassembled WGS sequence"/>
</dbReference>
<evidence type="ECO:0000259" key="1">
    <source>
        <dbReference type="PROSITE" id="PS51819"/>
    </source>
</evidence>
<feature type="domain" description="VOC" evidence="1">
    <location>
        <begin position="137"/>
        <end position="255"/>
    </location>
</feature>
<dbReference type="InterPro" id="IPR037523">
    <property type="entry name" value="VOC_core"/>
</dbReference>
<dbReference type="InterPro" id="IPR052164">
    <property type="entry name" value="Anthracycline_SecMetBiosynth"/>
</dbReference>
<dbReference type="PROSITE" id="PS51819">
    <property type="entry name" value="VOC"/>
    <property type="match status" value="2"/>
</dbReference>
<dbReference type="SUPFAM" id="SSF54593">
    <property type="entry name" value="Glyoxalase/Bleomycin resistance protein/Dihydroxybiphenyl dioxygenase"/>
    <property type="match status" value="2"/>
</dbReference>
<feature type="domain" description="VOC" evidence="1">
    <location>
        <begin position="7"/>
        <end position="124"/>
    </location>
</feature>
<dbReference type="Gene3D" id="3.10.180.10">
    <property type="entry name" value="2,3-Dihydroxybiphenyl 1,2-Dioxygenase, domain 1"/>
    <property type="match status" value="2"/>
</dbReference>
<dbReference type="PANTHER" id="PTHR33993:SF14">
    <property type="entry name" value="GB|AAF24581.1"/>
    <property type="match status" value="1"/>
</dbReference>
<comment type="caution">
    <text evidence="2">The sequence shown here is derived from an EMBL/GenBank/DDBJ whole genome shotgun (WGS) entry which is preliminary data.</text>
</comment>
<dbReference type="InterPro" id="IPR029068">
    <property type="entry name" value="Glyas_Bleomycin-R_OHBP_Dase"/>
</dbReference>
<dbReference type="OrthoDB" id="9793039at2"/>
<gene>
    <name evidence="2" type="ORF">FEZ63_22065</name>
</gene>
<reference evidence="2 3" key="1">
    <citation type="journal article" date="2019" name="Microorganisms">
        <title>Genome Insights into the Novel Species Microvirga brassicacearum, a Rapeseed Endophyte with Biotechnological Potential.</title>
        <authorList>
            <person name="Jimenez-Gomez A."/>
            <person name="Saati-Santamaria Z."/>
            <person name="Igual J.M."/>
            <person name="Rivas R."/>
            <person name="Mateos P.F."/>
            <person name="Garcia-Fraile P."/>
        </authorList>
    </citation>
    <scope>NUCLEOTIDE SEQUENCE [LARGE SCALE GENOMIC DNA]</scope>
    <source>
        <strain evidence="2 3">CDVBN77</strain>
    </source>
</reference>
<evidence type="ECO:0000313" key="3">
    <source>
        <dbReference type="Proteomes" id="UP000325684"/>
    </source>
</evidence>
<organism evidence="2 3">
    <name type="scientific">Microvirga brassicacearum</name>
    <dbReference type="NCBI Taxonomy" id="2580413"/>
    <lineage>
        <taxon>Bacteria</taxon>
        <taxon>Pseudomonadati</taxon>
        <taxon>Pseudomonadota</taxon>
        <taxon>Alphaproteobacteria</taxon>
        <taxon>Hyphomicrobiales</taxon>
        <taxon>Methylobacteriaceae</taxon>
        <taxon>Microvirga</taxon>
    </lineage>
</organism>
<protein>
    <submittedName>
        <fullName evidence="2">VOC family protein</fullName>
    </submittedName>
</protein>